<reference evidence="5" key="2">
    <citation type="submission" date="2022-01" db="EMBL/GenBank/DDBJ databases">
        <authorList>
            <person name="Yamashiro T."/>
            <person name="Shiraishi A."/>
            <person name="Satake H."/>
            <person name="Nakayama K."/>
        </authorList>
    </citation>
    <scope>NUCLEOTIDE SEQUENCE</scope>
</reference>
<feature type="compositionally biased region" description="Basic and acidic residues" evidence="4">
    <location>
        <begin position="49"/>
        <end position="59"/>
    </location>
</feature>
<comment type="subcellular location">
    <subcellularLocation>
        <location evidence="1">Nucleus</location>
    </subcellularLocation>
</comment>
<gene>
    <name evidence="5" type="ORF">Tco_0803070</name>
</gene>
<keyword evidence="6" id="KW-1185">Reference proteome</keyword>
<dbReference type="PANTHER" id="PTHR45714">
    <property type="entry name" value="HOMEOBOX-LEUCINE ZIPPER PROTEIN HAT14"/>
    <property type="match status" value="1"/>
</dbReference>
<evidence type="ECO:0000313" key="5">
    <source>
        <dbReference type="EMBL" id="GJS96102.1"/>
    </source>
</evidence>
<dbReference type="Proteomes" id="UP001151760">
    <property type="component" value="Unassembled WGS sequence"/>
</dbReference>
<name>A0ABQ5A4M7_9ASTR</name>
<dbReference type="EMBL" id="BQNB010011861">
    <property type="protein sequence ID" value="GJS96102.1"/>
    <property type="molecule type" value="Genomic_DNA"/>
</dbReference>
<feature type="region of interest" description="Disordered" evidence="4">
    <location>
        <begin position="49"/>
        <end position="94"/>
    </location>
</feature>
<feature type="region of interest" description="Disordered" evidence="4">
    <location>
        <begin position="160"/>
        <end position="187"/>
    </location>
</feature>
<dbReference type="PANTHER" id="PTHR45714:SF72">
    <property type="entry name" value="HOMEOBOX-LEUCINE ZIPPER PROTEIN HOX26-RELATED"/>
    <property type="match status" value="1"/>
</dbReference>
<dbReference type="InterPro" id="IPR050762">
    <property type="entry name" value="HD-ZIP_Homeobox_LZ_Class_II"/>
</dbReference>
<accession>A0ABQ5A4M7</accession>
<evidence type="ECO:0000256" key="1">
    <source>
        <dbReference type="ARBA" id="ARBA00004123"/>
    </source>
</evidence>
<evidence type="ECO:0000313" key="6">
    <source>
        <dbReference type="Proteomes" id="UP001151760"/>
    </source>
</evidence>
<organism evidence="5 6">
    <name type="scientific">Tanacetum coccineum</name>
    <dbReference type="NCBI Taxonomy" id="301880"/>
    <lineage>
        <taxon>Eukaryota</taxon>
        <taxon>Viridiplantae</taxon>
        <taxon>Streptophyta</taxon>
        <taxon>Embryophyta</taxon>
        <taxon>Tracheophyta</taxon>
        <taxon>Spermatophyta</taxon>
        <taxon>Magnoliopsida</taxon>
        <taxon>eudicotyledons</taxon>
        <taxon>Gunneridae</taxon>
        <taxon>Pentapetalae</taxon>
        <taxon>asterids</taxon>
        <taxon>campanulids</taxon>
        <taxon>Asterales</taxon>
        <taxon>Asteraceae</taxon>
        <taxon>Asteroideae</taxon>
        <taxon>Anthemideae</taxon>
        <taxon>Anthemidinae</taxon>
        <taxon>Tanacetum</taxon>
    </lineage>
</organism>
<comment type="caution">
    <text evidence="5">The sequence shown here is derived from an EMBL/GenBank/DDBJ whole genome shotgun (WGS) entry which is preliminary data.</text>
</comment>
<evidence type="ECO:0000256" key="2">
    <source>
        <dbReference type="ARBA" id="ARBA00023015"/>
    </source>
</evidence>
<keyword evidence="2" id="KW-0805">Transcription regulation</keyword>
<feature type="region of interest" description="Disordered" evidence="4">
    <location>
        <begin position="258"/>
        <end position="287"/>
    </location>
</feature>
<protein>
    <submittedName>
        <fullName evidence="5">Uncharacterized protein</fullName>
    </submittedName>
</protein>
<proteinExistence type="predicted"/>
<feature type="compositionally biased region" description="Basic and acidic residues" evidence="4">
    <location>
        <begin position="258"/>
        <end position="276"/>
    </location>
</feature>
<evidence type="ECO:0000256" key="3">
    <source>
        <dbReference type="ARBA" id="ARBA00023163"/>
    </source>
</evidence>
<feature type="region of interest" description="Disordered" evidence="4">
    <location>
        <begin position="301"/>
        <end position="330"/>
    </location>
</feature>
<reference evidence="5" key="1">
    <citation type="journal article" date="2022" name="Int. J. Mol. Sci.">
        <title>Draft Genome of Tanacetum Coccineum: Genomic Comparison of Closely Related Tanacetum-Family Plants.</title>
        <authorList>
            <person name="Yamashiro T."/>
            <person name="Shiraishi A."/>
            <person name="Nakayama K."/>
            <person name="Satake H."/>
        </authorList>
    </citation>
    <scope>NUCLEOTIDE SEQUENCE</scope>
</reference>
<keyword evidence="3" id="KW-0804">Transcription</keyword>
<sequence length="361" mass="41485">MSKEERCNTTLGLGIGVEVKREKQLKQKTRGFWLDLALPVHPKVEVTNHGDCDHKHDGEKDDQDSCSSKTIDDLEEKEKRGTKRSDSSNLDVYHDISGGSRKKLKLTTEQITLLEDSFKIHSTLNTLIKNQILVYLVNSILSKDLEGKRHQGRWKKIMHDQNQREVADSNRLQSTLEGEEEHESIEGTNVNTKRYWNRRRKYAPFWLRKRAGIETLWKPCTEVGTEFVLRAVCTRKIKGIRWERKSLGGRRMVQGVHRHGEYYEGTQRSRQERPGEVAENSSGTAGIERPQAFAGLSVEIVGTPEDGTPRKTARDDVKMEGNKDEKNTERVTGFCGRGLGIRDKRKQQRETFGCLEQNREQ</sequence>
<feature type="compositionally biased region" description="Basic and acidic residues" evidence="4">
    <location>
        <begin position="70"/>
        <end position="86"/>
    </location>
</feature>
<feature type="compositionally biased region" description="Basic and acidic residues" evidence="4">
    <location>
        <begin position="307"/>
        <end position="329"/>
    </location>
</feature>
<evidence type="ECO:0000256" key="4">
    <source>
        <dbReference type="SAM" id="MobiDB-lite"/>
    </source>
</evidence>